<dbReference type="AlphaFoldDB" id="A0A2B7Y2U3"/>
<proteinExistence type="predicted"/>
<gene>
    <name evidence="2" type="ORF">AJ79_02372</name>
</gene>
<dbReference type="STRING" id="1447875.A0A2B7Y2U3"/>
<evidence type="ECO:0000256" key="1">
    <source>
        <dbReference type="SAM" id="MobiDB-lite"/>
    </source>
</evidence>
<keyword evidence="3" id="KW-1185">Reference proteome</keyword>
<evidence type="ECO:0008006" key="4">
    <source>
        <dbReference type="Google" id="ProtNLM"/>
    </source>
</evidence>
<dbReference type="EMBL" id="PDNB01000024">
    <property type="protein sequence ID" value="PGH15590.1"/>
    <property type="molecule type" value="Genomic_DNA"/>
</dbReference>
<dbReference type="Proteomes" id="UP000223968">
    <property type="component" value="Unassembled WGS sequence"/>
</dbReference>
<name>A0A2B7Y2U3_9EURO</name>
<feature type="region of interest" description="Disordered" evidence="1">
    <location>
        <begin position="156"/>
        <end position="192"/>
    </location>
</feature>
<accession>A0A2B7Y2U3</accession>
<evidence type="ECO:0000313" key="2">
    <source>
        <dbReference type="EMBL" id="PGH15590.1"/>
    </source>
</evidence>
<feature type="compositionally biased region" description="Acidic residues" evidence="1">
    <location>
        <begin position="158"/>
        <end position="186"/>
    </location>
</feature>
<dbReference type="OrthoDB" id="4181254at2759"/>
<protein>
    <recommendedName>
        <fullName evidence="4">HNH nuclease domain-containing protein</fullName>
    </recommendedName>
</protein>
<comment type="caution">
    <text evidence="2">The sequence shown here is derived from an EMBL/GenBank/DDBJ whole genome shotgun (WGS) entry which is preliminary data.</text>
</comment>
<organism evidence="2 3">
    <name type="scientific">Helicocarpus griseus UAMH5409</name>
    <dbReference type="NCBI Taxonomy" id="1447875"/>
    <lineage>
        <taxon>Eukaryota</taxon>
        <taxon>Fungi</taxon>
        <taxon>Dikarya</taxon>
        <taxon>Ascomycota</taxon>
        <taxon>Pezizomycotina</taxon>
        <taxon>Eurotiomycetes</taxon>
        <taxon>Eurotiomycetidae</taxon>
        <taxon>Onygenales</taxon>
        <taxon>Ajellomycetaceae</taxon>
        <taxon>Helicocarpus</taxon>
    </lineage>
</organism>
<reference evidence="2 3" key="1">
    <citation type="submission" date="2017-10" db="EMBL/GenBank/DDBJ databases">
        <title>Comparative genomics in systemic dimorphic fungi from Ajellomycetaceae.</title>
        <authorList>
            <person name="Munoz J.F."/>
            <person name="Mcewen J.G."/>
            <person name="Clay O.K."/>
            <person name="Cuomo C.A."/>
        </authorList>
    </citation>
    <scope>NUCLEOTIDE SEQUENCE [LARGE SCALE GENOMIC DNA]</scope>
    <source>
        <strain evidence="2 3">UAMH5409</strain>
    </source>
</reference>
<sequence length="192" mass="22267">MGYSSQIIWSAFDKHQLVIVPDSVKTTPQEYKFLVLDKSGLWEAAASFDGSLKFRDIHGQRVRFQPGNSFRPRARYLYFKYVLATLVQLRKRNIKYGTHTIELPDIEMPELPRVWATEGKYLRKNLILAFIEGIGHELPQNDTLSLLSCAQDGINIVDSDDEDEGSEGEDYEYEDYEYEDEDDEDESHEKCN</sequence>
<evidence type="ECO:0000313" key="3">
    <source>
        <dbReference type="Proteomes" id="UP000223968"/>
    </source>
</evidence>